<keyword evidence="3" id="KW-0805">Transcription regulation</keyword>
<dbReference type="OrthoDB" id="2441642at2759"/>
<dbReference type="PROSITE" id="PS00463">
    <property type="entry name" value="ZN2_CY6_FUNGAL_1"/>
    <property type="match status" value="1"/>
</dbReference>
<keyword evidence="10" id="KW-1185">Reference proteome</keyword>
<evidence type="ECO:0000256" key="6">
    <source>
        <dbReference type="ARBA" id="ARBA00023242"/>
    </source>
</evidence>
<dbReference type="PANTHER" id="PTHR47660">
    <property type="entry name" value="TRANSCRIPTION FACTOR WITH C2H2 AND ZN(2)-CYS(6) DNA BINDING DOMAIN (EUROFUNG)-RELATED-RELATED"/>
    <property type="match status" value="1"/>
</dbReference>
<comment type="caution">
    <text evidence="9">The sequence shown here is derived from an EMBL/GenBank/DDBJ whole genome shotgun (WGS) entry which is preliminary data.</text>
</comment>
<dbReference type="OMA" id="MPRTIAN"/>
<sequence>MNSESTMKSRKSGPPRKKACQLCTDSKVRCSLEKPTCSRCWTRGKQCRYPAGSGDVHRSSPVALSERNSADESLGFESPLANSSNTSTATAFPSPVSGHVSDIPHIYSQHESTQTVVTDLNFDHIDLVPMIDAENIRDGWLQSYLPTATGQVPKLFNRFTVQFVTCVLRSYPNHLLDEKSLPPFIHPLQLNNKPMPRTIANCFSLVRMWMNRVAGSEAIVLSTVRQEMERLSREDATNDFDTLCCFQVYLIYLLTAYFSPIDNVPLVDDMNMISLQNLAFRAAKSGFTCKAELSRSRPTWESWIIASSKRRTLFTMYLFTNVYNSDNGLPNFLSDELRDILVPESKALWEASDRCSWTREYNRHLSKWEDGMLQISELWGSSETGSEAKRKRIGRWVQSTDEFGMMLFAVCAHIHGC</sequence>
<reference evidence="9 10" key="1">
    <citation type="journal article" date="2015" name="Mol. Plant Microbe Interact.">
        <title>Genome, transcriptome, and functional analyses of Penicillium expansum provide new insights into secondary metabolism and pathogenicity.</title>
        <authorList>
            <person name="Ballester A.R."/>
            <person name="Marcet-Houben M."/>
            <person name="Levin E."/>
            <person name="Sela N."/>
            <person name="Selma-Lazaro C."/>
            <person name="Carmona L."/>
            <person name="Wisniewski M."/>
            <person name="Droby S."/>
            <person name="Gonzalez-Candelas L."/>
            <person name="Gabaldon T."/>
        </authorList>
    </citation>
    <scope>NUCLEOTIDE SEQUENCE [LARGE SCALE GENOMIC DNA]</scope>
    <source>
        <strain evidence="9 10">PHI-1</strain>
    </source>
</reference>
<feature type="compositionally biased region" description="Polar residues" evidence="7">
    <location>
        <begin position="80"/>
        <end position="91"/>
    </location>
</feature>
<proteinExistence type="predicted"/>
<evidence type="ECO:0000313" key="10">
    <source>
        <dbReference type="Proteomes" id="UP000030104"/>
    </source>
</evidence>
<evidence type="ECO:0000256" key="2">
    <source>
        <dbReference type="ARBA" id="ARBA00022833"/>
    </source>
</evidence>
<evidence type="ECO:0000256" key="7">
    <source>
        <dbReference type="SAM" id="MobiDB-lite"/>
    </source>
</evidence>
<keyword evidence="1" id="KW-0479">Metal-binding</keyword>
<keyword evidence="5" id="KW-0804">Transcription</keyword>
<dbReference type="GO" id="GO:0008270">
    <property type="term" value="F:zinc ion binding"/>
    <property type="evidence" value="ECO:0007669"/>
    <property type="project" value="InterPro"/>
</dbReference>
<feature type="domain" description="Zn(2)-C6 fungal-type" evidence="8">
    <location>
        <begin position="19"/>
        <end position="49"/>
    </location>
</feature>
<dbReference type="PROSITE" id="PS50048">
    <property type="entry name" value="ZN2_CY6_FUNGAL_2"/>
    <property type="match status" value="1"/>
</dbReference>
<dbReference type="Proteomes" id="UP000030104">
    <property type="component" value="Unassembled WGS sequence"/>
</dbReference>
<evidence type="ECO:0000259" key="8">
    <source>
        <dbReference type="PROSITE" id="PS50048"/>
    </source>
</evidence>
<organism evidence="9 10">
    <name type="scientific">Penicillium italicum</name>
    <name type="common">Blue mold</name>
    <dbReference type="NCBI Taxonomy" id="40296"/>
    <lineage>
        <taxon>Eukaryota</taxon>
        <taxon>Fungi</taxon>
        <taxon>Dikarya</taxon>
        <taxon>Ascomycota</taxon>
        <taxon>Pezizomycotina</taxon>
        <taxon>Eurotiomycetes</taxon>
        <taxon>Eurotiomycetidae</taxon>
        <taxon>Eurotiales</taxon>
        <taxon>Aspergillaceae</taxon>
        <taxon>Penicillium</taxon>
    </lineage>
</organism>
<keyword evidence="2" id="KW-0862">Zinc</keyword>
<dbReference type="SMART" id="SM00066">
    <property type="entry name" value="GAL4"/>
    <property type="match status" value="1"/>
</dbReference>
<dbReference type="STRING" id="40296.A0A0A2L5F0"/>
<feature type="region of interest" description="Disordered" evidence="7">
    <location>
        <begin position="50"/>
        <end position="96"/>
    </location>
</feature>
<accession>A0A0A2L5F0</accession>
<evidence type="ECO:0000313" key="9">
    <source>
        <dbReference type="EMBL" id="KGO75179.1"/>
    </source>
</evidence>
<dbReference type="SUPFAM" id="SSF57701">
    <property type="entry name" value="Zn2/Cys6 DNA-binding domain"/>
    <property type="match status" value="1"/>
</dbReference>
<dbReference type="CDD" id="cd00067">
    <property type="entry name" value="GAL4"/>
    <property type="match status" value="1"/>
</dbReference>
<dbReference type="Pfam" id="PF00172">
    <property type="entry name" value="Zn_clus"/>
    <property type="match status" value="1"/>
</dbReference>
<keyword evidence="4" id="KW-0238">DNA-binding</keyword>
<gene>
    <name evidence="9" type="ORF">PITC_058000</name>
</gene>
<evidence type="ECO:0000256" key="4">
    <source>
        <dbReference type="ARBA" id="ARBA00023125"/>
    </source>
</evidence>
<dbReference type="PRINTS" id="PR00755">
    <property type="entry name" value="AFLATOXINBRP"/>
</dbReference>
<dbReference type="GO" id="GO:0003677">
    <property type="term" value="F:DNA binding"/>
    <property type="evidence" value="ECO:0007669"/>
    <property type="project" value="UniProtKB-KW"/>
</dbReference>
<evidence type="ECO:0000256" key="1">
    <source>
        <dbReference type="ARBA" id="ARBA00022723"/>
    </source>
</evidence>
<dbReference type="InterPro" id="IPR036864">
    <property type="entry name" value="Zn2-C6_fun-type_DNA-bd_sf"/>
</dbReference>
<dbReference type="HOGENOM" id="CLU_044368_0_0_1"/>
<evidence type="ECO:0000256" key="3">
    <source>
        <dbReference type="ARBA" id="ARBA00023015"/>
    </source>
</evidence>
<dbReference type="Gene3D" id="4.10.240.10">
    <property type="entry name" value="Zn(2)-C6 fungal-type DNA-binding domain"/>
    <property type="match status" value="1"/>
</dbReference>
<dbReference type="InterPro" id="IPR001138">
    <property type="entry name" value="Zn2Cys6_DnaBD"/>
</dbReference>
<protein>
    <submittedName>
        <fullName evidence="9">Aflatoxin biosynthesis regulatory protein</fullName>
    </submittedName>
</protein>
<dbReference type="GO" id="GO:0000981">
    <property type="term" value="F:DNA-binding transcription factor activity, RNA polymerase II-specific"/>
    <property type="evidence" value="ECO:0007669"/>
    <property type="project" value="InterPro"/>
</dbReference>
<dbReference type="PhylomeDB" id="A0A0A2L5F0"/>
<dbReference type="EMBL" id="JQGA01000513">
    <property type="protein sequence ID" value="KGO75179.1"/>
    <property type="molecule type" value="Genomic_DNA"/>
</dbReference>
<evidence type="ECO:0000256" key="5">
    <source>
        <dbReference type="ARBA" id="ARBA00023163"/>
    </source>
</evidence>
<name>A0A0A2L5F0_PENIT</name>
<keyword evidence="6" id="KW-0539">Nucleus</keyword>
<dbReference type="AlphaFoldDB" id="A0A0A2L5F0"/>
<dbReference type="PANTHER" id="PTHR47660:SF3">
    <property type="entry name" value="FINGER DOMAIN PROTEIN, PUTATIVE (AFU_ORTHOLOGUE AFUA_4G03310)-RELATED"/>
    <property type="match status" value="1"/>
</dbReference>